<dbReference type="InterPro" id="IPR035959">
    <property type="entry name" value="RutC-like_sf"/>
</dbReference>
<protein>
    <recommendedName>
        <fullName evidence="4">RidA family protein</fullName>
    </recommendedName>
</protein>
<accession>A0A2H0UFT4</accession>
<dbReference type="GO" id="GO:0005829">
    <property type="term" value="C:cytosol"/>
    <property type="evidence" value="ECO:0007669"/>
    <property type="project" value="TreeGrafter"/>
</dbReference>
<evidence type="ECO:0000313" key="3">
    <source>
        <dbReference type="Proteomes" id="UP000229315"/>
    </source>
</evidence>
<dbReference type="AlphaFoldDB" id="A0A2H0UFT4"/>
<dbReference type="Pfam" id="PF01042">
    <property type="entry name" value="Ribonuc_L-PSP"/>
    <property type="match status" value="1"/>
</dbReference>
<name>A0A2H0UFT4_9BACT</name>
<dbReference type="GO" id="GO:0019239">
    <property type="term" value="F:deaminase activity"/>
    <property type="evidence" value="ECO:0007669"/>
    <property type="project" value="TreeGrafter"/>
</dbReference>
<comment type="caution">
    <text evidence="2">The sequence shown here is derived from an EMBL/GenBank/DDBJ whole genome shotgun (WGS) entry which is preliminary data.</text>
</comment>
<dbReference type="Proteomes" id="UP000229315">
    <property type="component" value="Unassembled WGS sequence"/>
</dbReference>
<comment type="similarity">
    <text evidence="1">Belongs to the RutC family.</text>
</comment>
<proteinExistence type="inferred from homology"/>
<dbReference type="PANTHER" id="PTHR11803:SF58">
    <property type="entry name" value="PROTEIN HMF1-RELATED"/>
    <property type="match status" value="1"/>
</dbReference>
<reference evidence="3" key="1">
    <citation type="submission" date="2017-09" db="EMBL/GenBank/DDBJ databases">
        <title>Depth-based differentiation of microbial function through sediment-hosted aquifers and enrichment of novel symbionts in the deep terrestrial subsurface.</title>
        <authorList>
            <person name="Probst A.J."/>
            <person name="Ladd B."/>
            <person name="Jarett J.K."/>
            <person name="Geller-Mcgrath D.E."/>
            <person name="Sieber C.M.K."/>
            <person name="Emerson J.B."/>
            <person name="Anantharaman K."/>
            <person name="Thomas B.C."/>
            <person name="Malmstrom R."/>
            <person name="Stieglmeier M."/>
            <person name="Klingl A."/>
            <person name="Woyke T."/>
            <person name="Ryan C.M."/>
            <person name="Banfield J.F."/>
        </authorList>
    </citation>
    <scope>NUCLEOTIDE SEQUENCE [LARGE SCALE GENOMIC DNA]</scope>
</reference>
<dbReference type="SUPFAM" id="SSF55298">
    <property type="entry name" value="YjgF-like"/>
    <property type="match status" value="1"/>
</dbReference>
<dbReference type="EMBL" id="PFBH01000010">
    <property type="protein sequence ID" value="PIR85268.1"/>
    <property type="molecule type" value="Genomic_DNA"/>
</dbReference>
<evidence type="ECO:0008006" key="4">
    <source>
        <dbReference type="Google" id="ProtNLM"/>
    </source>
</evidence>
<evidence type="ECO:0000256" key="1">
    <source>
        <dbReference type="ARBA" id="ARBA00010552"/>
    </source>
</evidence>
<evidence type="ECO:0000313" key="2">
    <source>
        <dbReference type="EMBL" id="PIR85268.1"/>
    </source>
</evidence>
<dbReference type="InterPro" id="IPR006175">
    <property type="entry name" value="YjgF/YER057c/UK114"/>
</dbReference>
<dbReference type="Gene3D" id="3.30.1330.40">
    <property type="entry name" value="RutC-like"/>
    <property type="match status" value="1"/>
</dbReference>
<gene>
    <name evidence="2" type="ORF">COU15_01605</name>
</gene>
<sequence length="135" mass="15200">MSKDYIKDIAPDDYKKRGVYTPAKKIDMGNFYQIYVSGVQAPKDDSHKVVTDDIEEQTKLVFEDIKKILEQAGATLDDVIKAVIYITDMNDFDKISKIRGEYFKNSMPVSTLVEVNGMTRVGAKIEIEVTALVGK</sequence>
<organism evidence="2 3">
    <name type="scientific">Candidatus Kaiserbacteria bacterium CG10_big_fil_rev_8_21_14_0_10_45_20</name>
    <dbReference type="NCBI Taxonomy" id="1974607"/>
    <lineage>
        <taxon>Bacteria</taxon>
        <taxon>Candidatus Kaiseribacteriota</taxon>
    </lineage>
</organism>
<dbReference type="PANTHER" id="PTHR11803">
    <property type="entry name" value="2-IMINOBUTANOATE/2-IMINOPROPANOATE DEAMINASE RIDA"/>
    <property type="match status" value="1"/>
</dbReference>
<dbReference type="CDD" id="cd00448">
    <property type="entry name" value="YjgF_YER057c_UK114_family"/>
    <property type="match status" value="1"/>
</dbReference>